<name>A0ACC1HDF2_9FUNG</name>
<gene>
    <name evidence="1" type="ORF">EV182_002987</name>
</gene>
<evidence type="ECO:0000313" key="1">
    <source>
        <dbReference type="EMBL" id="KAJ1674579.1"/>
    </source>
</evidence>
<accession>A0ACC1HDF2</accession>
<keyword evidence="2" id="KW-1185">Reference proteome</keyword>
<reference evidence="1" key="1">
    <citation type="submission" date="2022-06" db="EMBL/GenBank/DDBJ databases">
        <title>Phylogenomic reconstructions and comparative analyses of Kickxellomycotina fungi.</title>
        <authorList>
            <person name="Reynolds N.K."/>
            <person name="Stajich J.E."/>
            <person name="Barry K."/>
            <person name="Grigoriev I.V."/>
            <person name="Crous P."/>
            <person name="Smith M.E."/>
        </authorList>
    </citation>
    <scope>NUCLEOTIDE SEQUENCE</scope>
    <source>
        <strain evidence="1">RSA 2271</strain>
    </source>
</reference>
<organism evidence="1 2">
    <name type="scientific">Spiromyces aspiralis</name>
    <dbReference type="NCBI Taxonomy" id="68401"/>
    <lineage>
        <taxon>Eukaryota</taxon>
        <taxon>Fungi</taxon>
        <taxon>Fungi incertae sedis</taxon>
        <taxon>Zoopagomycota</taxon>
        <taxon>Kickxellomycotina</taxon>
        <taxon>Kickxellomycetes</taxon>
        <taxon>Kickxellales</taxon>
        <taxon>Kickxellaceae</taxon>
        <taxon>Spiromyces</taxon>
    </lineage>
</organism>
<evidence type="ECO:0000313" key="2">
    <source>
        <dbReference type="Proteomes" id="UP001145114"/>
    </source>
</evidence>
<feature type="non-terminal residue" evidence="1">
    <location>
        <position position="272"/>
    </location>
</feature>
<comment type="caution">
    <text evidence="1">The sequence shown here is derived from an EMBL/GenBank/DDBJ whole genome shotgun (WGS) entry which is preliminary data.</text>
</comment>
<sequence>MAPSLHKEQTTHEQPAGDAPVQQQKHQRQQQQQQEEEAPNREKAAAEEPTGGPASSSFFSRVYSLPVVRDAVTSVNSAAEKTVFTSALLDNTKSLTRRAAASLSSYPRIAPRLQSLDTLACRSLDRIEARYPDITRPTSELYQSVHNYYKSAREAYPALAYAVDTTYNAASTVLSAVDSTVDAVLPEKVVNNAQNPEQQQQQQPNGRQHFLLSRQNGSSTKQADAEEGSQQDAHSLAARATGIACKVSSRLYERARLQSHYVKDAATYPYTY</sequence>
<proteinExistence type="predicted"/>
<dbReference type="EMBL" id="JAMZIH010005842">
    <property type="protein sequence ID" value="KAJ1674579.1"/>
    <property type="molecule type" value="Genomic_DNA"/>
</dbReference>
<protein>
    <submittedName>
        <fullName evidence="1">Uncharacterized protein</fullName>
    </submittedName>
</protein>
<dbReference type="Proteomes" id="UP001145114">
    <property type="component" value="Unassembled WGS sequence"/>
</dbReference>